<feature type="compositionally biased region" description="Low complexity" evidence="1">
    <location>
        <begin position="66"/>
        <end position="84"/>
    </location>
</feature>
<sequence length="313" mass="33809">MSEQATPAMREQMAGLEVADIPKDGKETLTQNQADPSPAASPEGAPVEPTGSQTEAQPSPQPASPAAPEAAPVEPATAQPAAVEAKPEDEAAALAKLNDWVTERTEKTAEEARRTAQSLADKQESQFSKLMEASDAQQLQLRQEMRELQARDLTDEERAKLQVVWSQDDREAQLTQAATKLDEGYRDVTIMSLLTEYKDTGIKRSDLEAIENLEEMELYCEQQTNVSLREKLDEMKKTAEAAPGEPVAPATPAESAEQPKPNVPGVPAGATAQSDVGTGGPSAEGKKFSEEKNPEAFFENLQNMQWAGPPAKQ</sequence>
<feature type="compositionally biased region" description="Basic and acidic residues" evidence="1">
    <location>
        <begin position="284"/>
        <end position="294"/>
    </location>
</feature>
<gene>
    <name evidence="2" type="ORF">LCGC14_1377940</name>
</gene>
<evidence type="ECO:0000256" key="1">
    <source>
        <dbReference type="SAM" id="MobiDB-lite"/>
    </source>
</evidence>
<feature type="compositionally biased region" description="Basic and acidic residues" evidence="1">
    <location>
        <begin position="101"/>
        <end position="114"/>
    </location>
</feature>
<accession>A0A0F9KPE8</accession>
<feature type="region of interest" description="Disordered" evidence="1">
    <location>
        <begin position="230"/>
        <end position="313"/>
    </location>
</feature>
<evidence type="ECO:0000313" key="2">
    <source>
        <dbReference type="EMBL" id="KKM76656.1"/>
    </source>
</evidence>
<protein>
    <submittedName>
        <fullName evidence="2">Uncharacterized protein</fullName>
    </submittedName>
</protein>
<feature type="region of interest" description="Disordered" evidence="1">
    <location>
        <begin position="1"/>
        <end position="125"/>
    </location>
</feature>
<feature type="compositionally biased region" description="Low complexity" evidence="1">
    <location>
        <begin position="240"/>
        <end position="254"/>
    </location>
</feature>
<dbReference type="AlphaFoldDB" id="A0A0F9KPE8"/>
<feature type="compositionally biased region" description="Basic and acidic residues" evidence="1">
    <location>
        <begin position="230"/>
        <end position="239"/>
    </location>
</feature>
<comment type="caution">
    <text evidence="2">The sequence shown here is derived from an EMBL/GenBank/DDBJ whole genome shotgun (WGS) entry which is preliminary data.</text>
</comment>
<organism evidence="2">
    <name type="scientific">marine sediment metagenome</name>
    <dbReference type="NCBI Taxonomy" id="412755"/>
    <lineage>
        <taxon>unclassified sequences</taxon>
        <taxon>metagenomes</taxon>
        <taxon>ecological metagenomes</taxon>
    </lineage>
</organism>
<name>A0A0F9KPE8_9ZZZZ</name>
<reference evidence="2" key="1">
    <citation type="journal article" date="2015" name="Nature">
        <title>Complex archaea that bridge the gap between prokaryotes and eukaryotes.</title>
        <authorList>
            <person name="Spang A."/>
            <person name="Saw J.H."/>
            <person name="Jorgensen S.L."/>
            <person name="Zaremba-Niedzwiedzka K."/>
            <person name="Martijn J."/>
            <person name="Lind A.E."/>
            <person name="van Eijk R."/>
            <person name="Schleper C."/>
            <person name="Guy L."/>
            <person name="Ettema T.J."/>
        </authorList>
    </citation>
    <scope>NUCLEOTIDE SEQUENCE</scope>
</reference>
<proteinExistence type="predicted"/>
<dbReference type="EMBL" id="LAZR01008770">
    <property type="protein sequence ID" value="KKM76656.1"/>
    <property type="molecule type" value="Genomic_DNA"/>
</dbReference>